<dbReference type="AlphaFoldDB" id="A0A4Z2E2N4"/>
<evidence type="ECO:0000313" key="3">
    <source>
        <dbReference type="Proteomes" id="UP000314294"/>
    </source>
</evidence>
<proteinExistence type="predicted"/>
<reference evidence="2 3" key="1">
    <citation type="submission" date="2019-03" db="EMBL/GenBank/DDBJ databases">
        <title>First draft genome of Liparis tanakae, snailfish: a comprehensive survey of snailfish specific genes.</title>
        <authorList>
            <person name="Kim W."/>
            <person name="Song I."/>
            <person name="Jeong J.-H."/>
            <person name="Kim D."/>
            <person name="Kim S."/>
            <person name="Ryu S."/>
            <person name="Song J.Y."/>
            <person name="Lee S.K."/>
        </authorList>
    </citation>
    <scope>NUCLEOTIDE SEQUENCE [LARGE SCALE GENOMIC DNA]</scope>
    <source>
        <tissue evidence="2">Muscle</tissue>
    </source>
</reference>
<dbReference type="Proteomes" id="UP000314294">
    <property type="component" value="Unassembled WGS sequence"/>
</dbReference>
<keyword evidence="3" id="KW-1185">Reference proteome</keyword>
<gene>
    <name evidence="2" type="ORF">EYF80_067104</name>
</gene>
<dbReference type="EMBL" id="SRLO01021009">
    <property type="protein sequence ID" value="TNN22780.1"/>
    <property type="molecule type" value="Genomic_DNA"/>
</dbReference>
<protein>
    <submittedName>
        <fullName evidence="2">Uncharacterized protein</fullName>
    </submittedName>
</protein>
<feature type="compositionally biased region" description="Basic residues" evidence="1">
    <location>
        <begin position="19"/>
        <end position="28"/>
    </location>
</feature>
<accession>A0A4Z2E2N4</accession>
<evidence type="ECO:0000256" key="1">
    <source>
        <dbReference type="SAM" id="MobiDB-lite"/>
    </source>
</evidence>
<sequence length="39" mass="4176">MATESGAPAGWGLLLHGQPQRHRARGHARGQGSEVTLQR</sequence>
<name>A0A4Z2E2N4_9TELE</name>
<evidence type="ECO:0000313" key="2">
    <source>
        <dbReference type="EMBL" id="TNN22780.1"/>
    </source>
</evidence>
<organism evidence="2 3">
    <name type="scientific">Liparis tanakae</name>
    <name type="common">Tanaka's snailfish</name>
    <dbReference type="NCBI Taxonomy" id="230148"/>
    <lineage>
        <taxon>Eukaryota</taxon>
        <taxon>Metazoa</taxon>
        <taxon>Chordata</taxon>
        <taxon>Craniata</taxon>
        <taxon>Vertebrata</taxon>
        <taxon>Euteleostomi</taxon>
        <taxon>Actinopterygii</taxon>
        <taxon>Neopterygii</taxon>
        <taxon>Teleostei</taxon>
        <taxon>Neoteleostei</taxon>
        <taxon>Acanthomorphata</taxon>
        <taxon>Eupercaria</taxon>
        <taxon>Perciformes</taxon>
        <taxon>Cottioidei</taxon>
        <taxon>Cottales</taxon>
        <taxon>Liparidae</taxon>
        <taxon>Liparis</taxon>
    </lineage>
</organism>
<feature type="region of interest" description="Disordered" evidence="1">
    <location>
        <begin position="1"/>
        <end position="39"/>
    </location>
</feature>
<comment type="caution">
    <text evidence="2">The sequence shown here is derived from an EMBL/GenBank/DDBJ whole genome shotgun (WGS) entry which is preliminary data.</text>
</comment>